<accession>A0A7J6IQI2</accession>
<evidence type="ECO:0000313" key="2">
    <source>
        <dbReference type="EMBL" id="KAF4479129.1"/>
    </source>
</evidence>
<evidence type="ECO:0000313" key="3">
    <source>
        <dbReference type="Proteomes" id="UP000011096"/>
    </source>
</evidence>
<dbReference type="AlphaFoldDB" id="A0A7J6IQI2"/>
<feature type="compositionally biased region" description="Polar residues" evidence="1">
    <location>
        <begin position="51"/>
        <end position="61"/>
    </location>
</feature>
<reference evidence="2 3" key="1">
    <citation type="submission" date="2012-08" db="EMBL/GenBank/DDBJ databases">
        <authorList>
            <person name="Gan P.H.P."/>
            <person name="Ikeda K."/>
            <person name="Irieda H."/>
            <person name="Narusaka M."/>
            <person name="O'Connell R.J."/>
            <person name="Narusaka Y."/>
            <person name="Takano Y."/>
            <person name="Kubo Y."/>
            <person name="Shirasu K."/>
        </authorList>
    </citation>
    <scope>NUCLEOTIDE SEQUENCE [LARGE SCALE GENOMIC DNA]</scope>
    <source>
        <strain evidence="2 3">Nara gc5</strain>
    </source>
</reference>
<comment type="caution">
    <text evidence="2">The sequence shown here is derived from an EMBL/GenBank/DDBJ whole genome shotgun (WGS) entry which is preliminary data.</text>
</comment>
<feature type="region of interest" description="Disordered" evidence="1">
    <location>
        <begin position="48"/>
        <end position="72"/>
    </location>
</feature>
<feature type="region of interest" description="Disordered" evidence="1">
    <location>
        <begin position="18"/>
        <end position="37"/>
    </location>
</feature>
<reference evidence="2 3" key="2">
    <citation type="submission" date="2020-04" db="EMBL/GenBank/DDBJ databases">
        <title>Genome sequencing and assembly of multiple isolates from the Colletotrichum gloeosporioides species complex.</title>
        <authorList>
            <person name="Gan P."/>
            <person name="Shirasu K."/>
        </authorList>
    </citation>
    <scope>NUCLEOTIDE SEQUENCE [LARGE SCALE GENOMIC DNA]</scope>
    <source>
        <strain evidence="2 3">Nara gc5</strain>
    </source>
</reference>
<protein>
    <submittedName>
        <fullName evidence="2">Uncharacterized protein</fullName>
    </submittedName>
</protein>
<organism evidence="2 3">
    <name type="scientific">Colletotrichum fructicola (strain Nara gc5)</name>
    <name type="common">Anthracnose fungus</name>
    <name type="synonym">Colletotrichum gloeosporioides (strain Nara gc5)</name>
    <dbReference type="NCBI Taxonomy" id="1213859"/>
    <lineage>
        <taxon>Eukaryota</taxon>
        <taxon>Fungi</taxon>
        <taxon>Dikarya</taxon>
        <taxon>Ascomycota</taxon>
        <taxon>Pezizomycotina</taxon>
        <taxon>Sordariomycetes</taxon>
        <taxon>Hypocreomycetidae</taxon>
        <taxon>Glomerellales</taxon>
        <taxon>Glomerellaceae</taxon>
        <taxon>Colletotrichum</taxon>
        <taxon>Colletotrichum gloeosporioides species complex</taxon>
    </lineage>
</organism>
<evidence type="ECO:0000256" key="1">
    <source>
        <dbReference type="SAM" id="MobiDB-lite"/>
    </source>
</evidence>
<keyword evidence="3" id="KW-1185">Reference proteome</keyword>
<dbReference type="InParanoid" id="A0A7J6IQI2"/>
<dbReference type="RefSeq" id="XP_066007929.1">
    <property type="nucleotide sequence ID" value="XM_066152684.1"/>
</dbReference>
<proteinExistence type="predicted"/>
<sequence length="72" mass="7939">MQNGQTTLSLAFASPKDSFVGDHQFSPQNHLPGHPWFDPIEICSLPARASRLQNPSKQPRGNSKPLASDDRI</sequence>
<dbReference type="Proteomes" id="UP000011096">
    <property type="component" value="Unassembled WGS sequence"/>
</dbReference>
<name>A0A7J6IQI2_COLFN</name>
<dbReference type="EMBL" id="ANPB02000007">
    <property type="protein sequence ID" value="KAF4479129.1"/>
    <property type="molecule type" value="Genomic_DNA"/>
</dbReference>
<gene>
    <name evidence="2" type="ORF">CGGC5_v012367</name>
</gene>
<dbReference type="GeneID" id="90980206"/>